<evidence type="ECO:0000313" key="2">
    <source>
        <dbReference type="Proteomes" id="UP000253562"/>
    </source>
</evidence>
<dbReference type="PANTHER" id="PTHR36454:SF1">
    <property type="entry name" value="DUF1015 DOMAIN-CONTAINING PROTEIN"/>
    <property type="match status" value="1"/>
</dbReference>
<sequence>MPEIRAIHGLRYDLGHIGSLAEVISPPSAGISPEQLDKLYQRHPANVVRVLTNREEPGDDNGNNRFTRAARFLTNWERQGVLQKEPDPAIYVYHQQFQFQGETVTRRGFFAGALLPTDDRKEDYDNMMSSLDPKNGHLDFLGIKTNPLDVLQLLRATHTNVEPAVGIYADPKQKVQQILQNAVATMTPLIAKDECGVTHRLCPVTDHMVIGEVREAMAHCPARYTNDLPQAIAQLYRHELKQVSDLPSHHPAQCALTAFFELGEPGFTCRTQLPLYVNAPQISSDQLIEKLGSHFDAIPYDQGVEAGAKLWEELVEMSGPGNFGLYCAQDDQWVIASLTEEGILQMDEHFSDRPAAWRYLDSSILEWLVMLELLETAEPRSTHVEDVDSLLLRIRSEDFPEYTMAALVLPTDPKQLEPLWQAGNPIQEKLLTDPQPVCGLVFNPLK</sequence>
<dbReference type="EMBL" id="QPEX01000019">
    <property type="protein sequence ID" value="RCS50499.1"/>
    <property type="molecule type" value="Genomic_DNA"/>
</dbReference>
<dbReference type="PANTHER" id="PTHR36454">
    <property type="entry name" value="LMO2823 PROTEIN"/>
    <property type="match status" value="1"/>
</dbReference>
<dbReference type="InterPro" id="IPR008323">
    <property type="entry name" value="UCP033563"/>
</dbReference>
<evidence type="ECO:0000313" key="1">
    <source>
        <dbReference type="EMBL" id="RCS50499.1"/>
    </source>
</evidence>
<reference evidence="1 2" key="1">
    <citation type="submission" date="2018-07" db="EMBL/GenBank/DDBJ databases">
        <title>Comparative genomes isolates from brazilian mangrove.</title>
        <authorList>
            <person name="De Araujo J.E."/>
            <person name="Taketani R.G."/>
            <person name="Silva M.C.P."/>
            <person name="Lourenco M.V."/>
            <person name="Oliveira V.M."/>
            <person name="Andreote F.D."/>
        </authorList>
    </citation>
    <scope>NUCLEOTIDE SEQUENCE [LARGE SCALE GENOMIC DNA]</scope>
    <source>
        <strain evidence="1 2">HEX PRIS-MGV</strain>
    </source>
</reference>
<comment type="caution">
    <text evidence="1">The sequence shown here is derived from an EMBL/GenBank/DDBJ whole genome shotgun (WGS) entry which is preliminary data.</text>
</comment>
<name>A0A368KRM7_9BACT</name>
<dbReference type="OrthoDB" id="9781616at2"/>
<accession>A0A368KRM7</accession>
<proteinExistence type="predicted"/>
<dbReference type="RefSeq" id="WP_114368647.1">
    <property type="nucleotide sequence ID" value="NZ_QPEX01000019.1"/>
</dbReference>
<protein>
    <submittedName>
        <fullName evidence="1">DUF1015 family protein</fullName>
    </submittedName>
</protein>
<organism evidence="1 2">
    <name type="scientific">Bremerella cremea</name>
    <dbReference type="NCBI Taxonomy" id="1031537"/>
    <lineage>
        <taxon>Bacteria</taxon>
        <taxon>Pseudomonadati</taxon>
        <taxon>Planctomycetota</taxon>
        <taxon>Planctomycetia</taxon>
        <taxon>Pirellulales</taxon>
        <taxon>Pirellulaceae</taxon>
        <taxon>Bremerella</taxon>
    </lineage>
</organism>
<dbReference type="AlphaFoldDB" id="A0A368KRM7"/>
<dbReference type="Pfam" id="PF06245">
    <property type="entry name" value="DUF1015"/>
    <property type="match status" value="2"/>
</dbReference>
<gene>
    <name evidence="1" type="ORF">DTL42_10295</name>
</gene>
<dbReference type="Proteomes" id="UP000253562">
    <property type="component" value="Unassembled WGS sequence"/>
</dbReference>